<accession>A0A7H0SR45</accession>
<dbReference type="Pfam" id="PF08310">
    <property type="entry name" value="LGFP"/>
    <property type="match status" value="3"/>
</dbReference>
<dbReference type="EMBL" id="CP046884">
    <property type="protein sequence ID" value="QNQ91020.1"/>
    <property type="molecule type" value="Genomic_DNA"/>
</dbReference>
<evidence type="ECO:0000256" key="1">
    <source>
        <dbReference type="SAM" id="MobiDB-lite"/>
    </source>
</evidence>
<dbReference type="InterPro" id="IPR036444">
    <property type="entry name" value="PLipase_A2_dom_sf"/>
</dbReference>
<protein>
    <recommendedName>
        <fullName evidence="4">LGFP repeat-containing protein</fullName>
    </recommendedName>
</protein>
<sequence>MVEALATVNLTTVETTIKAEVLNPKQNNLTPGFLNPTCYAVTGAAGGVLYGAGVEKKRVVTYIAGNVTIDTLNRLRRKVGVMKWLKSLATVGVYSYGAVAVAEEKEYTPPVVDSHMAQDYAEQFQQDPVTPPVVDGVGGLSDQQLEEYQHWVQRGVSHPAQEDIRAGNMRTDKEGLIEGVDKQKADFAEVKESGGLGERAAPGCESFWPSPYEVCGGILGEYARLNGALGWLLWPEEPMMLNPDGIGYRQKFRNGFIYWHPDTGAHAVSARTAALWSKHGWEAGWLGYPVTGEYPLEGTTPLEGELGGWVQQFQGGWVYRSPLQQVASVNGKIYEYWQQHGGHRSELGFPIADEAATPDGVGRYSVFQFGSVYWHPKFGAHEVKTLIYEVWAQNDYEKGKYGYPVGDPIEHDGDITQEFEKGTIRLSEEISSRGVTELGGKEVSNLLLDSLKRQGLLNLDAMPGAASRNREISGWRSTRSLGKNPVPIPSNYKYYEDPNHPEYKDQFPKDDPPNTNRRSLHDYCTTSPDGYPPFADKQWADFRGPCAIHDLCYEALDRKGTHGDRTPYAACNRQFKQNLKTVCQQTDAPVGAFERYDCQITGNTYYEAVVIRHGTHWTSHIES</sequence>
<evidence type="ECO:0000313" key="2">
    <source>
        <dbReference type="EMBL" id="QNQ91020.1"/>
    </source>
</evidence>
<dbReference type="GO" id="GO:0050482">
    <property type="term" value="P:arachidonate secretion"/>
    <property type="evidence" value="ECO:0007669"/>
    <property type="project" value="InterPro"/>
</dbReference>
<feature type="region of interest" description="Disordered" evidence="1">
    <location>
        <begin position="468"/>
        <end position="490"/>
    </location>
</feature>
<evidence type="ECO:0000313" key="3">
    <source>
        <dbReference type="Proteomes" id="UP000516320"/>
    </source>
</evidence>
<dbReference type="Proteomes" id="UP000516320">
    <property type="component" value="Chromosome"/>
</dbReference>
<dbReference type="GO" id="GO:0004623">
    <property type="term" value="F:phospholipase A2 activity"/>
    <property type="evidence" value="ECO:0007669"/>
    <property type="project" value="InterPro"/>
</dbReference>
<dbReference type="KEGG" id="cpoy:GP475_10565"/>
<keyword evidence="3" id="KW-1185">Reference proteome</keyword>
<dbReference type="SUPFAM" id="SSF48619">
    <property type="entry name" value="Phospholipase A2, PLA2"/>
    <property type="match status" value="1"/>
</dbReference>
<dbReference type="RefSeq" id="WP_224399642.1">
    <property type="nucleotide sequence ID" value="NZ_WWCB01000006.1"/>
</dbReference>
<name>A0A7H0SR45_9CORY</name>
<dbReference type="GO" id="GO:0006644">
    <property type="term" value="P:phospholipid metabolic process"/>
    <property type="evidence" value="ECO:0007669"/>
    <property type="project" value="InterPro"/>
</dbReference>
<gene>
    <name evidence="2" type="ORF">GP475_10565</name>
</gene>
<organism evidence="2 3">
    <name type="scientific">Corynebacterium poyangense</name>
    <dbReference type="NCBI Taxonomy" id="2684405"/>
    <lineage>
        <taxon>Bacteria</taxon>
        <taxon>Bacillati</taxon>
        <taxon>Actinomycetota</taxon>
        <taxon>Actinomycetes</taxon>
        <taxon>Mycobacteriales</taxon>
        <taxon>Corynebacteriaceae</taxon>
        <taxon>Corynebacterium</taxon>
    </lineage>
</organism>
<dbReference type="Gene3D" id="1.20.90.10">
    <property type="entry name" value="Phospholipase A2 domain"/>
    <property type="match status" value="1"/>
</dbReference>
<reference evidence="2 3" key="1">
    <citation type="submission" date="2019-12" db="EMBL/GenBank/DDBJ databases">
        <title>Corynebacterium sp. nov., isolated from feces of the Anser Albifrons in China.</title>
        <authorList>
            <person name="Liu Q."/>
        </authorList>
    </citation>
    <scope>NUCLEOTIDE SEQUENCE [LARGE SCALE GENOMIC DNA]</scope>
    <source>
        <strain evidence="2 3">4H37-19</strain>
    </source>
</reference>
<dbReference type="InterPro" id="IPR013207">
    <property type="entry name" value="LGFP"/>
</dbReference>
<proteinExistence type="predicted"/>
<dbReference type="AlphaFoldDB" id="A0A7H0SR45"/>
<evidence type="ECO:0008006" key="4">
    <source>
        <dbReference type="Google" id="ProtNLM"/>
    </source>
</evidence>